<evidence type="ECO:0000313" key="1">
    <source>
        <dbReference type="EMBL" id="SES44109.1"/>
    </source>
</evidence>
<proteinExistence type="predicted"/>
<accession>A0A1H9XDG7</accession>
<dbReference type="RefSeq" id="WP_074759242.1">
    <property type="nucleotide sequence ID" value="NZ_FOGJ01000060.1"/>
</dbReference>
<dbReference type="AlphaFoldDB" id="A0A1H9XDG7"/>
<reference evidence="1 2" key="1">
    <citation type="submission" date="2016-10" db="EMBL/GenBank/DDBJ databases">
        <authorList>
            <person name="de Groot N.N."/>
        </authorList>
    </citation>
    <scope>NUCLEOTIDE SEQUENCE [LARGE SCALE GENOMIC DNA]</scope>
    <source>
        <strain evidence="1 2">AR40</strain>
    </source>
</reference>
<organism evidence="1 2">
    <name type="scientific">Butyrivibrio fibrisolvens</name>
    <dbReference type="NCBI Taxonomy" id="831"/>
    <lineage>
        <taxon>Bacteria</taxon>
        <taxon>Bacillati</taxon>
        <taxon>Bacillota</taxon>
        <taxon>Clostridia</taxon>
        <taxon>Lachnospirales</taxon>
        <taxon>Lachnospiraceae</taxon>
        <taxon>Butyrivibrio</taxon>
    </lineage>
</organism>
<protein>
    <submittedName>
        <fullName evidence="1">Uncharacterized protein</fullName>
    </submittedName>
</protein>
<evidence type="ECO:0000313" key="2">
    <source>
        <dbReference type="Proteomes" id="UP000182584"/>
    </source>
</evidence>
<dbReference type="Proteomes" id="UP000182584">
    <property type="component" value="Unassembled WGS sequence"/>
</dbReference>
<sequence length="325" mass="37114">MKSFSNDERLTFATQESFWNDFLQDDFDIEGFRAFYDSTDNGRIDIEKAMSEGRTMREILTAQNAEYLNNNHFVGKVYSEEDLQPSWYKNGQIQLSEVYDPSVPSSTRITSTRGIERTNLVTNVKDMTLEEYKNYIHETISSLPLCSDKMGDYFSINISDDGFKAMQDDPEYEKWVLDDLKTAFATPMPGWARAIGGTKYQVVHYGATKEECHSTSWWTGYQNGSGGKVWEARSKGSFWTKRGEQKKVQDKIDKKAAEKKELEEKWLQEAAEKRQAYIDFLNGDKVFKTNSISELNDFFQIPSDPKVAGILSAYEVGTFAGGGLI</sequence>
<name>A0A1H9XDG7_BUTFI</name>
<dbReference type="EMBL" id="FOGJ01000060">
    <property type="protein sequence ID" value="SES44109.1"/>
    <property type="molecule type" value="Genomic_DNA"/>
</dbReference>
<dbReference type="OrthoDB" id="2038942at2"/>
<gene>
    <name evidence="1" type="ORF">SAMN04487884_1601</name>
</gene>